<evidence type="ECO:0000256" key="3">
    <source>
        <dbReference type="ARBA" id="ARBA00022884"/>
    </source>
</evidence>
<comment type="caution">
    <text evidence="7">The sequence shown here is derived from an EMBL/GenBank/DDBJ whole genome shotgun (WGS) entry which is preliminary data.</text>
</comment>
<name>A0A520KZS9_9EURY</name>
<dbReference type="GO" id="GO:0019843">
    <property type="term" value="F:rRNA binding"/>
    <property type="evidence" value="ECO:0007669"/>
    <property type="project" value="UniProtKB-UniRule"/>
</dbReference>
<keyword evidence="2 6" id="KW-0699">rRNA-binding</keyword>
<dbReference type="InterPro" id="IPR035987">
    <property type="entry name" value="Ribosomal_uS8_sf"/>
</dbReference>
<dbReference type="Gene3D" id="3.30.1370.30">
    <property type="match status" value="1"/>
</dbReference>
<dbReference type="EMBL" id="RXIL01000019">
    <property type="protein sequence ID" value="RZN73097.1"/>
    <property type="molecule type" value="Genomic_DNA"/>
</dbReference>
<reference evidence="7 8" key="1">
    <citation type="journal article" date="2019" name="Nat. Microbiol.">
        <title>Wide diversity of methane and short-chain alkane metabolisms in uncultured archaea.</title>
        <authorList>
            <person name="Borrel G."/>
            <person name="Adam P.S."/>
            <person name="McKay L.J."/>
            <person name="Chen L.X."/>
            <person name="Sierra-Garcia I.N."/>
            <person name="Sieber C.M."/>
            <person name="Letourneur Q."/>
            <person name="Ghozlane A."/>
            <person name="Andersen G.L."/>
            <person name="Li W.J."/>
            <person name="Hallam S.J."/>
            <person name="Muyzer G."/>
            <person name="de Oliveira V.M."/>
            <person name="Inskeep W.P."/>
            <person name="Banfield J.F."/>
            <person name="Gribaldo S."/>
        </authorList>
    </citation>
    <scope>NUCLEOTIDE SEQUENCE [LARGE SCALE GENOMIC DNA]</scope>
    <source>
        <strain evidence="7">NM1b</strain>
    </source>
</reference>
<dbReference type="GO" id="GO:0006412">
    <property type="term" value="P:translation"/>
    <property type="evidence" value="ECO:0007669"/>
    <property type="project" value="UniProtKB-UniRule"/>
</dbReference>
<proteinExistence type="inferred from homology"/>
<dbReference type="PANTHER" id="PTHR11758">
    <property type="entry name" value="40S RIBOSOMAL PROTEIN S15A"/>
    <property type="match status" value="1"/>
</dbReference>
<dbReference type="Gene3D" id="3.30.1490.10">
    <property type="match status" value="1"/>
</dbReference>
<dbReference type="HAMAP" id="MF_01302_A">
    <property type="entry name" value="Ribosomal_uS8_A"/>
    <property type="match status" value="1"/>
</dbReference>
<evidence type="ECO:0000256" key="6">
    <source>
        <dbReference type="HAMAP-Rule" id="MF_01302"/>
    </source>
</evidence>
<accession>A0A520KZS9</accession>
<evidence type="ECO:0000313" key="7">
    <source>
        <dbReference type="EMBL" id="RZN73097.1"/>
    </source>
</evidence>
<organism evidence="7 8">
    <name type="scientific">Candidatus Methanolliviera hydrocarbonicum</name>
    <dbReference type="NCBI Taxonomy" id="2491085"/>
    <lineage>
        <taxon>Archaea</taxon>
        <taxon>Methanobacteriati</taxon>
        <taxon>Methanobacteriota</taxon>
        <taxon>Candidatus Methanoliparia</taxon>
        <taxon>Candidatus Methanoliparales</taxon>
        <taxon>Candidatus Methanollivieraceae</taxon>
        <taxon>Candidatus Methanolliviera</taxon>
    </lineage>
</organism>
<evidence type="ECO:0000256" key="2">
    <source>
        <dbReference type="ARBA" id="ARBA00022730"/>
    </source>
</evidence>
<dbReference type="GO" id="GO:0003735">
    <property type="term" value="F:structural constituent of ribosome"/>
    <property type="evidence" value="ECO:0007669"/>
    <property type="project" value="InterPro"/>
</dbReference>
<comment type="subunit">
    <text evidence="6">Part of the 30S ribosomal subunit.</text>
</comment>
<evidence type="ECO:0000313" key="8">
    <source>
        <dbReference type="Proteomes" id="UP000320766"/>
    </source>
</evidence>
<keyword evidence="4 6" id="KW-0689">Ribosomal protein</keyword>
<dbReference type="Proteomes" id="UP000320766">
    <property type="component" value="Unassembled WGS sequence"/>
</dbReference>
<evidence type="ECO:0000256" key="4">
    <source>
        <dbReference type="ARBA" id="ARBA00022980"/>
    </source>
</evidence>
<dbReference type="NCBIfam" id="NF003115">
    <property type="entry name" value="PRK04034.1"/>
    <property type="match status" value="1"/>
</dbReference>
<evidence type="ECO:0000256" key="5">
    <source>
        <dbReference type="ARBA" id="ARBA00023274"/>
    </source>
</evidence>
<comment type="function">
    <text evidence="6">One of the primary rRNA binding proteins, it binds directly to 16S rRNA central domain where it helps coordinate assembly of the platform of the 30S subunit.</text>
</comment>
<keyword evidence="3 6" id="KW-0694">RNA-binding</keyword>
<evidence type="ECO:0000256" key="1">
    <source>
        <dbReference type="ARBA" id="ARBA00006471"/>
    </source>
</evidence>
<comment type="similarity">
    <text evidence="1 6">Belongs to the universal ribosomal protein uS8 family.</text>
</comment>
<gene>
    <name evidence="6" type="primary">rps8</name>
    <name evidence="7" type="ORF">EF807_01010</name>
</gene>
<dbReference type="SUPFAM" id="SSF56047">
    <property type="entry name" value="Ribosomal protein S8"/>
    <property type="match status" value="1"/>
</dbReference>
<protein>
    <recommendedName>
        <fullName evidence="6">Small ribosomal subunit protein uS8</fullName>
    </recommendedName>
</protein>
<dbReference type="AlphaFoldDB" id="A0A520KZS9"/>
<dbReference type="GO" id="GO:1990904">
    <property type="term" value="C:ribonucleoprotein complex"/>
    <property type="evidence" value="ECO:0007669"/>
    <property type="project" value="UniProtKB-KW"/>
</dbReference>
<keyword evidence="5 6" id="KW-0687">Ribonucleoprotein</keyword>
<dbReference type="InterPro" id="IPR000630">
    <property type="entry name" value="Ribosomal_uS8"/>
</dbReference>
<dbReference type="GO" id="GO:0005840">
    <property type="term" value="C:ribosome"/>
    <property type="evidence" value="ECO:0007669"/>
    <property type="project" value="UniProtKB-KW"/>
</dbReference>
<sequence>MLHDPLSDALSSIKNAEMGGKLEGVIKPSSKIIGNVLKVFHERGFIEEFEFIEDGHGGKFGVKLLGKINDCGVIKPRHSVKRGEFEKWEKRYLPAKNVGSLILSTSRGIISHQDAEEAKIGGVLLAFIY</sequence>
<dbReference type="Pfam" id="PF00410">
    <property type="entry name" value="Ribosomal_S8"/>
    <property type="match status" value="1"/>
</dbReference>